<dbReference type="Proteomes" id="UP000326396">
    <property type="component" value="Linkage Group LG1"/>
</dbReference>
<evidence type="ECO:0000256" key="6">
    <source>
        <dbReference type="ARBA" id="ARBA00022728"/>
    </source>
</evidence>
<evidence type="ECO:0000256" key="11">
    <source>
        <dbReference type="SAM" id="MobiDB-lite"/>
    </source>
</evidence>
<keyword evidence="8" id="KW-0539">Nucleus</keyword>
<keyword evidence="4" id="KW-0963">Cytoplasm</keyword>
<comment type="function">
    <text evidence="10">Protein associated with the U5 snRNP, during its maturation and its post-splicing recycling and which is required for spliceosomal tri-snRNP complex assembly in the nucleus. Has a molecular sequestering activity and transiently hinders SNRNP200 binding sites for constitutive splicing factors that intervene later during the assembly of the spliceosome and splicing. Together with its molecular sequestering activity, may also function as a molecular adapter and placeholder, coordinating the assembly of the U5 snRNP and its association with the U4/U6 di-snRNP.</text>
</comment>
<evidence type="ECO:0000256" key="3">
    <source>
        <dbReference type="ARBA" id="ARBA00010362"/>
    </source>
</evidence>
<accession>A0A5N6Q3T9</accession>
<feature type="region of interest" description="Disordered" evidence="11">
    <location>
        <begin position="216"/>
        <end position="236"/>
    </location>
</feature>
<dbReference type="EMBL" id="SZYD01000001">
    <property type="protein sequence ID" value="KAD7478736.1"/>
    <property type="molecule type" value="Genomic_DNA"/>
</dbReference>
<proteinExistence type="inferred from homology"/>
<feature type="region of interest" description="Disordered" evidence="11">
    <location>
        <begin position="352"/>
        <end position="381"/>
    </location>
</feature>
<dbReference type="AlphaFoldDB" id="A0A5N6Q3T9"/>
<keyword evidence="5" id="KW-0507">mRNA processing</keyword>
<evidence type="ECO:0000256" key="10">
    <source>
        <dbReference type="ARBA" id="ARBA00045970"/>
    </source>
</evidence>
<dbReference type="PANTHER" id="PTHR13445:SF3">
    <property type="entry name" value="U5 SMALL NUCLEAR RIBONUCLEOPROTEIN TSSC4"/>
    <property type="match status" value="1"/>
</dbReference>
<dbReference type="GO" id="GO:0005737">
    <property type="term" value="C:cytoplasm"/>
    <property type="evidence" value="ECO:0007669"/>
    <property type="project" value="UniProtKB-SubCell"/>
</dbReference>
<comment type="caution">
    <text evidence="12">The sequence shown here is derived from an EMBL/GenBank/DDBJ whole genome shotgun (WGS) entry which is preliminary data.</text>
</comment>
<dbReference type="PANTHER" id="PTHR13445">
    <property type="entry name" value="TUMOR SUPPRESSING SUBTRANSFERABLE CANDIDATE 4 TSSC4"/>
    <property type="match status" value="1"/>
</dbReference>
<dbReference type="GO" id="GO:0006397">
    <property type="term" value="P:mRNA processing"/>
    <property type="evidence" value="ECO:0007669"/>
    <property type="project" value="UniProtKB-KW"/>
</dbReference>
<evidence type="ECO:0000313" key="12">
    <source>
        <dbReference type="EMBL" id="KAD7478736.1"/>
    </source>
</evidence>
<feature type="compositionally biased region" description="Basic and acidic residues" evidence="11">
    <location>
        <begin position="146"/>
        <end position="155"/>
    </location>
</feature>
<evidence type="ECO:0000256" key="4">
    <source>
        <dbReference type="ARBA" id="ARBA00022490"/>
    </source>
</evidence>
<feature type="compositionally biased region" description="Polar residues" evidence="11">
    <location>
        <begin position="84"/>
        <end position="93"/>
    </location>
</feature>
<feature type="compositionally biased region" description="Basic and acidic residues" evidence="11">
    <location>
        <begin position="109"/>
        <end position="127"/>
    </location>
</feature>
<feature type="compositionally biased region" description="Acidic residues" evidence="11">
    <location>
        <begin position="96"/>
        <end position="108"/>
    </location>
</feature>
<evidence type="ECO:0000256" key="8">
    <source>
        <dbReference type="ARBA" id="ARBA00023242"/>
    </source>
</evidence>
<dbReference type="GO" id="GO:0005681">
    <property type="term" value="C:spliceosomal complex"/>
    <property type="evidence" value="ECO:0007669"/>
    <property type="project" value="UniProtKB-KW"/>
</dbReference>
<gene>
    <name evidence="12" type="ORF">E3N88_01872</name>
</gene>
<comment type="similarity">
    <text evidence="3">Belongs to the TSSC4 family.</text>
</comment>
<name>A0A5N6Q3T9_9ASTR</name>
<protein>
    <recommendedName>
        <fullName evidence="9">U5 small nuclear ribonucleoprotein TSSC4</fullName>
    </recommendedName>
</protein>
<dbReference type="OrthoDB" id="1906282at2759"/>
<evidence type="ECO:0000256" key="5">
    <source>
        <dbReference type="ARBA" id="ARBA00022664"/>
    </source>
</evidence>
<sequence>MEDSFKVRVDRVFGSLQSSSSSSSSIQSNSSSLNSLWCLTDEEIERHKWIQDKLDHNKDNDEQIHRLKNPKPYSPFLQSLVAEPSTSDQNMLSDIQELDDDEDEDDDENRQPDLSKPVDHSAEEWDIRSSVGMDCTLDNEEEEDAYDKVAEGREESADRFYMKHVNDYEVEIDSNNEIPNSFTDVIRDPRANHRAAKLRLKEDDDSARKLGFQISKNSIHESSQSATESKEHSVMNETAGSKVATFLPQVSSNVPDYLRNPSRYTRYTFDSMDGVDEESNRKAYMEFFNSLKGSAAMEIEDDLSANSARSIIFTPKKKSSDVLMKQSRGDGHEDKKLVSISIADSEDFVMDEDEPKIATHKGSNLQKSGRRYRSKDKTSLE</sequence>
<feature type="compositionally biased region" description="Polar residues" evidence="11">
    <location>
        <begin position="216"/>
        <end position="227"/>
    </location>
</feature>
<evidence type="ECO:0000256" key="7">
    <source>
        <dbReference type="ARBA" id="ARBA00023187"/>
    </source>
</evidence>
<dbReference type="Pfam" id="PF15264">
    <property type="entry name" value="TSSC4"/>
    <property type="match status" value="1"/>
</dbReference>
<keyword evidence="13" id="KW-1185">Reference proteome</keyword>
<keyword evidence="7" id="KW-0508">mRNA splicing</keyword>
<feature type="compositionally biased region" description="Basic and acidic residues" evidence="11">
    <location>
        <begin position="55"/>
        <end position="65"/>
    </location>
</feature>
<evidence type="ECO:0000256" key="9">
    <source>
        <dbReference type="ARBA" id="ARBA00035304"/>
    </source>
</evidence>
<evidence type="ECO:0000256" key="1">
    <source>
        <dbReference type="ARBA" id="ARBA00004123"/>
    </source>
</evidence>
<dbReference type="InterPro" id="IPR029338">
    <property type="entry name" value="TSSC4"/>
</dbReference>
<dbReference type="GO" id="GO:0008380">
    <property type="term" value="P:RNA splicing"/>
    <property type="evidence" value="ECO:0007669"/>
    <property type="project" value="UniProtKB-KW"/>
</dbReference>
<comment type="subcellular location">
    <subcellularLocation>
        <location evidence="2">Cytoplasm</location>
    </subcellularLocation>
    <subcellularLocation>
        <location evidence="1">Nucleus</location>
    </subcellularLocation>
</comment>
<evidence type="ECO:0000256" key="2">
    <source>
        <dbReference type="ARBA" id="ARBA00004496"/>
    </source>
</evidence>
<feature type="region of interest" description="Disordered" evidence="11">
    <location>
        <begin position="55"/>
        <end position="155"/>
    </location>
</feature>
<evidence type="ECO:0000313" key="13">
    <source>
        <dbReference type="Proteomes" id="UP000326396"/>
    </source>
</evidence>
<reference evidence="12 13" key="1">
    <citation type="submission" date="2019-05" db="EMBL/GenBank/DDBJ databases">
        <title>Mikania micrantha, genome provides insights into the molecular mechanism of rapid growth.</title>
        <authorList>
            <person name="Liu B."/>
        </authorList>
    </citation>
    <scope>NUCLEOTIDE SEQUENCE [LARGE SCALE GENOMIC DNA]</scope>
    <source>
        <strain evidence="12">NLD-2019</strain>
        <tissue evidence="12">Leaf</tissue>
    </source>
</reference>
<organism evidence="12 13">
    <name type="scientific">Mikania micrantha</name>
    <name type="common">bitter vine</name>
    <dbReference type="NCBI Taxonomy" id="192012"/>
    <lineage>
        <taxon>Eukaryota</taxon>
        <taxon>Viridiplantae</taxon>
        <taxon>Streptophyta</taxon>
        <taxon>Embryophyta</taxon>
        <taxon>Tracheophyta</taxon>
        <taxon>Spermatophyta</taxon>
        <taxon>Magnoliopsida</taxon>
        <taxon>eudicotyledons</taxon>
        <taxon>Gunneridae</taxon>
        <taxon>Pentapetalae</taxon>
        <taxon>asterids</taxon>
        <taxon>campanulids</taxon>
        <taxon>Asterales</taxon>
        <taxon>Asteraceae</taxon>
        <taxon>Asteroideae</taxon>
        <taxon>Heliantheae alliance</taxon>
        <taxon>Eupatorieae</taxon>
        <taxon>Mikania</taxon>
    </lineage>
</organism>
<keyword evidence="6" id="KW-0747">Spliceosome</keyword>